<name>A0ABN2LM33_9ACTN</name>
<keyword evidence="1" id="KW-0472">Membrane</keyword>
<reference evidence="2 3" key="1">
    <citation type="journal article" date="2019" name="Int. J. Syst. Evol. Microbiol.">
        <title>The Global Catalogue of Microorganisms (GCM) 10K type strain sequencing project: providing services to taxonomists for standard genome sequencing and annotation.</title>
        <authorList>
            <consortium name="The Broad Institute Genomics Platform"/>
            <consortium name="The Broad Institute Genome Sequencing Center for Infectious Disease"/>
            <person name="Wu L."/>
            <person name="Ma J."/>
        </authorList>
    </citation>
    <scope>NUCLEOTIDE SEQUENCE [LARGE SCALE GENOMIC DNA]</scope>
    <source>
        <strain evidence="2 3">JCM 13250</strain>
    </source>
</reference>
<keyword evidence="1" id="KW-0812">Transmembrane</keyword>
<organism evidence="2 3">
    <name type="scientific">Luedemannella flava</name>
    <dbReference type="NCBI Taxonomy" id="349316"/>
    <lineage>
        <taxon>Bacteria</taxon>
        <taxon>Bacillati</taxon>
        <taxon>Actinomycetota</taxon>
        <taxon>Actinomycetes</taxon>
        <taxon>Micromonosporales</taxon>
        <taxon>Micromonosporaceae</taxon>
        <taxon>Luedemannella</taxon>
    </lineage>
</organism>
<keyword evidence="3" id="KW-1185">Reference proteome</keyword>
<feature type="transmembrane region" description="Helical" evidence="1">
    <location>
        <begin position="25"/>
        <end position="47"/>
    </location>
</feature>
<proteinExistence type="predicted"/>
<evidence type="ECO:0000256" key="1">
    <source>
        <dbReference type="SAM" id="Phobius"/>
    </source>
</evidence>
<feature type="transmembrane region" description="Helical" evidence="1">
    <location>
        <begin position="54"/>
        <end position="74"/>
    </location>
</feature>
<comment type="caution">
    <text evidence="2">The sequence shown here is derived from an EMBL/GenBank/DDBJ whole genome shotgun (WGS) entry which is preliminary data.</text>
</comment>
<evidence type="ECO:0000313" key="2">
    <source>
        <dbReference type="EMBL" id="GAA1793301.1"/>
    </source>
</evidence>
<gene>
    <name evidence="2" type="ORF">GCM10009682_13970</name>
</gene>
<protein>
    <submittedName>
        <fullName evidence="2">Uncharacterized protein</fullName>
    </submittedName>
</protein>
<dbReference type="EMBL" id="BAAALT010000034">
    <property type="protein sequence ID" value="GAA1793301.1"/>
    <property type="molecule type" value="Genomic_DNA"/>
</dbReference>
<accession>A0ABN2LM33</accession>
<dbReference type="Proteomes" id="UP001500218">
    <property type="component" value="Unassembled WGS sequence"/>
</dbReference>
<feature type="transmembrane region" description="Helical" evidence="1">
    <location>
        <begin position="154"/>
        <end position="176"/>
    </location>
</feature>
<keyword evidence="1" id="KW-1133">Transmembrane helix</keyword>
<evidence type="ECO:0000313" key="3">
    <source>
        <dbReference type="Proteomes" id="UP001500218"/>
    </source>
</evidence>
<sequence>MLLLGVVYAVAMAVAGSMALTAAPFGWVAGAVAASWAVAFVAVSLALDWHVMSVLRVSLLVVSFLATLSALFLVPDALLGVRGVEVSATIVAADETPAVDDGRLLFTLADPAGRTLAGRLEAGDSLTVGDRVTVVADPEGLVHPQLAGDVPGGGALPVGLLLTMYGMVLVLGWLCARQAHRSRSGAEGGA</sequence>